<feature type="transmembrane region" description="Helical" evidence="1">
    <location>
        <begin position="87"/>
        <end position="105"/>
    </location>
</feature>
<accession>A0A6J7SHP2</accession>
<gene>
    <name evidence="2" type="ORF">UFOPK4237_01124</name>
</gene>
<feature type="transmembrane region" description="Helical" evidence="1">
    <location>
        <begin position="21"/>
        <end position="40"/>
    </location>
</feature>
<proteinExistence type="predicted"/>
<evidence type="ECO:0000256" key="1">
    <source>
        <dbReference type="SAM" id="Phobius"/>
    </source>
</evidence>
<keyword evidence="1" id="KW-0812">Transmembrane</keyword>
<name>A0A6J7SHP2_9ZZZZ</name>
<dbReference type="EMBL" id="CAFBPZ010000079">
    <property type="protein sequence ID" value="CAB5040342.1"/>
    <property type="molecule type" value="Genomic_DNA"/>
</dbReference>
<protein>
    <submittedName>
        <fullName evidence="2">Unannotated protein</fullName>
    </submittedName>
</protein>
<keyword evidence="1" id="KW-1133">Transmembrane helix</keyword>
<dbReference type="AlphaFoldDB" id="A0A6J7SHP2"/>
<keyword evidence="1" id="KW-0472">Membrane</keyword>
<dbReference type="Pfam" id="PF10825">
    <property type="entry name" value="DUF2752"/>
    <property type="match status" value="1"/>
</dbReference>
<evidence type="ECO:0000313" key="2">
    <source>
        <dbReference type="EMBL" id="CAB5040342.1"/>
    </source>
</evidence>
<sequence>MDPDQLVAPSRVDERPLMRRLVAPVGVAALAVAGCTYLAFVNPNEPGHYPICPSRAIFGVDCPGCGGMRGMNCLLHGDIAGALNHNLLLVIVVPLALVFWGLWLIRAVRGRYPSVTMRQFQFRNRILITSLVLMLAFGVVRNFVPYLGSGV</sequence>
<dbReference type="InterPro" id="IPR021215">
    <property type="entry name" value="DUF2752"/>
</dbReference>
<feature type="transmembrane region" description="Helical" evidence="1">
    <location>
        <begin position="126"/>
        <end position="144"/>
    </location>
</feature>
<organism evidence="2">
    <name type="scientific">freshwater metagenome</name>
    <dbReference type="NCBI Taxonomy" id="449393"/>
    <lineage>
        <taxon>unclassified sequences</taxon>
        <taxon>metagenomes</taxon>
        <taxon>ecological metagenomes</taxon>
    </lineage>
</organism>
<reference evidence="2" key="1">
    <citation type="submission" date="2020-05" db="EMBL/GenBank/DDBJ databases">
        <authorList>
            <person name="Chiriac C."/>
            <person name="Salcher M."/>
            <person name="Ghai R."/>
            <person name="Kavagutti S V."/>
        </authorList>
    </citation>
    <scope>NUCLEOTIDE SEQUENCE</scope>
</reference>